<evidence type="ECO:0000259" key="2">
    <source>
        <dbReference type="PROSITE" id="PS51084"/>
    </source>
</evidence>
<protein>
    <submittedName>
        <fullName evidence="3">HIT family protein</fullName>
        <ecNumber evidence="3">2.1.1.-</ecNumber>
    </submittedName>
</protein>
<dbReference type="PROSITE" id="PS51084">
    <property type="entry name" value="HIT_2"/>
    <property type="match status" value="1"/>
</dbReference>
<dbReference type="SUPFAM" id="SSF54197">
    <property type="entry name" value="HIT-like"/>
    <property type="match status" value="1"/>
</dbReference>
<keyword evidence="4" id="KW-1185">Reference proteome</keyword>
<evidence type="ECO:0000313" key="4">
    <source>
        <dbReference type="Proteomes" id="UP001494902"/>
    </source>
</evidence>
<dbReference type="InterPro" id="IPR011146">
    <property type="entry name" value="HIT-like"/>
</dbReference>
<dbReference type="RefSeq" id="WP_349298727.1">
    <property type="nucleotide sequence ID" value="NZ_JBEDNQ010000005.1"/>
</dbReference>
<dbReference type="Proteomes" id="UP001494902">
    <property type="component" value="Unassembled WGS sequence"/>
</dbReference>
<dbReference type="Pfam" id="PF01230">
    <property type="entry name" value="HIT"/>
    <property type="match status" value="1"/>
</dbReference>
<name>A0ABV1KAZ9_9PSEU</name>
<reference evidence="3 4" key="1">
    <citation type="submission" date="2024-03" db="EMBL/GenBank/DDBJ databases">
        <title>Draft genome sequence of Pseudonocardia nematodicida JCM 31783.</title>
        <authorList>
            <person name="Butdee W."/>
            <person name="Duangmal K."/>
        </authorList>
    </citation>
    <scope>NUCLEOTIDE SEQUENCE [LARGE SCALE GENOMIC DNA]</scope>
    <source>
        <strain evidence="3 4">JCM 31783</strain>
    </source>
</reference>
<feature type="domain" description="HIT" evidence="2">
    <location>
        <begin position="45"/>
        <end position="118"/>
    </location>
</feature>
<organism evidence="3 4">
    <name type="scientific">Pseudonocardia nematodicida</name>
    <dbReference type="NCBI Taxonomy" id="1206997"/>
    <lineage>
        <taxon>Bacteria</taxon>
        <taxon>Bacillati</taxon>
        <taxon>Actinomycetota</taxon>
        <taxon>Actinomycetes</taxon>
        <taxon>Pseudonocardiales</taxon>
        <taxon>Pseudonocardiaceae</taxon>
        <taxon>Pseudonocardia</taxon>
    </lineage>
</organism>
<sequence>MSDTDCAICEKHRGRGPLAGPLVWTTGTVLVTHQPAGPDGLGVLGYLLVEPRRHVATWDLMTEQEVGSVAEAAWLSARALRRLLDADGVFTAIVGRRIAHVHQHVFVRHAGTPDDIAWDDSPMWTGAPRGTPVEIEEFAERVTAAIEDE</sequence>
<keyword evidence="3" id="KW-0808">Transferase</keyword>
<dbReference type="EC" id="2.1.1.-" evidence="3"/>
<dbReference type="EMBL" id="JBEDNQ010000005">
    <property type="protein sequence ID" value="MEQ3551655.1"/>
    <property type="molecule type" value="Genomic_DNA"/>
</dbReference>
<dbReference type="InterPro" id="IPR036265">
    <property type="entry name" value="HIT-like_sf"/>
</dbReference>
<dbReference type="GO" id="GO:0032259">
    <property type="term" value="P:methylation"/>
    <property type="evidence" value="ECO:0007669"/>
    <property type="project" value="UniProtKB-KW"/>
</dbReference>
<comment type="caution">
    <text evidence="3">The sequence shown here is derived from an EMBL/GenBank/DDBJ whole genome shotgun (WGS) entry which is preliminary data.</text>
</comment>
<dbReference type="GO" id="GO:0008168">
    <property type="term" value="F:methyltransferase activity"/>
    <property type="evidence" value="ECO:0007669"/>
    <property type="project" value="UniProtKB-KW"/>
</dbReference>
<accession>A0ABV1KAZ9</accession>
<dbReference type="Gene3D" id="3.30.428.10">
    <property type="entry name" value="HIT-like"/>
    <property type="match status" value="1"/>
</dbReference>
<evidence type="ECO:0000256" key="1">
    <source>
        <dbReference type="PROSITE-ProRule" id="PRU00464"/>
    </source>
</evidence>
<gene>
    <name evidence="3" type="ORF">WIS52_14360</name>
</gene>
<proteinExistence type="predicted"/>
<keyword evidence="3" id="KW-0489">Methyltransferase</keyword>
<feature type="short sequence motif" description="Histidine triad motif" evidence="1">
    <location>
        <begin position="100"/>
        <end position="104"/>
    </location>
</feature>
<evidence type="ECO:0000313" key="3">
    <source>
        <dbReference type="EMBL" id="MEQ3551655.1"/>
    </source>
</evidence>